<evidence type="ECO:0000256" key="5">
    <source>
        <dbReference type="ARBA" id="ARBA00023295"/>
    </source>
</evidence>
<dbReference type="InterPro" id="IPR023296">
    <property type="entry name" value="Glyco_hydro_beta-prop_sf"/>
</dbReference>
<dbReference type="Gene3D" id="2.115.10.20">
    <property type="entry name" value="Glycosyl hydrolase domain, family 43"/>
    <property type="match status" value="1"/>
</dbReference>
<dbReference type="FunFam" id="2.60.120.560:FF:000002">
    <property type="entry name" value="Beta-fructofuranosidase, insoluble isoenzyme CWINV1"/>
    <property type="match status" value="1"/>
</dbReference>
<evidence type="ECO:0000256" key="3">
    <source>
        <dbReference type="ARBA" id="ARBA00023157"/>
    </source>
</evidence>
<feature type="domain" description="Glycosyl hydrolase family 32 C-terminal" evidence="9">
    <location>
        <begin position="295"/>
        <end position="491"/>
    </location>
</feature>
<reference evidence="10" key="1">
    <citation type="submission" date="2023-07" db="EMBL/GenBank/DDBJ databases">
        <title>A chromosome-level genome assembly of Lolium multiflorum.</title>
        <authorList>
            <person name="Chen Y."/>
            <person name="Copetti D."/>
            <person name="Kolliker R."/>
            <person name="Studer B."/>
        </authorList>
    </citation>
    <scope>NUCLEOTIDE SEQUENCE</scope>
    <source>
        <strain evidence="10">02402/16</strain>
        <tissue evidence="10">Leaf</tissue>
    </source>
</reference>
<dbReference type="InterPro" id="IPR001362">
    <property type="entry name" value="Glyco_hydro_32"/>
</dbReference>
<dbReference type="GO" id="GO:0004553">
    <property type="term" value="F:hydrolase activity, hydrolyzing O-glycosyl compounds"/>
    <property type="evidence" value="ECO:0007669"/>
    <property type="project" value="InterPro"/>
</dbReference>
<feature type="domain" description="Glycosyl hydrolase family 32 N-terminal" evidence="8">
    <location>
        <begin position="54"/>
        <end position="292"/>
    </location>
</feature>
<dbReference type="Proteomes" id="UP001231189">
    <property type="component" value="Unassembled WGS sequence"/>
</dbReference>
<dbReference type="AlphaFoldDB" id="A0AAD8TP73"/>
<dbReference type="SUPFAM" id="SSF75005">
    <property type="entry name" value="Arabinanase/levansucrase/invertase"/>
    <property type="match status" value="1"/>
</dbReference>
<dbReference type="GO" id="GO:0005975">
    <property type="term" value="P:carbohydrate metabolic process"/>
    <property type="evidence" value="ECO:0007669"/>
    <property type="project" value="InterPro"/>
</dbReference>
<evidence type="ECO:0000256" key="6">
    <source>
        <dbReference type="RuleBase" id="RU362110"/>
    </source>
</evidence>
<dbReference type="Gene3D" id="2.60.120.560">
    <property type="entry name" value="Exo-inulinase, domain 1"/>
    <property type="match status" value="1"/>
</dbReference>
<feature type="region of interest" description="Disordered" evidence="7">
    <location>
        <begin position="1"/>
        <end position="43"/>
    </location>
</feature>
<dbReference type="SMART" id="SM00640">
    <property type="entry name" value="Glyco_32"/>
    <property type="match status" value="1"/>
</dbReference>
<keyword evidence="11" id="KW-1185">Reference proteome</keyword>
<evidence type="ECO:0000313" key="11">
    <source>
        <dbReference type="Proteomes" id="UP001231189"/>
    </source>
</evidence>
<evidence type="ECO:0000256" key="1">
    <source>
        <dbReference type="ARBA" id="ARBA00009902"/>
    </source>
</evidence>
<evidence type="ECO:0000256" key="4">
    <source>
        <dbReference type="ARBA" id="ARBA00023180"/>
    </source>
</evidence>
<evidence type="ECO:0000313" key="10">
    <source>
        <dbReference type="EMBL" id="KAK1686275.1"/>
    </source>
</evidence>
<keyword evidence="4" id="KW-0325">Glycoprotein</keyword>
<comment type="similarity">
    <text evidence="1 6">Belongs to the glycosyl hydrolase 32 family.</text>
</comment>
<dbReference type="InterPro" id="IPR050551">
    <property type="entry name" value="Fructan_Metab_Enzymes"/>
</dbReference>
<protein>
    <submittedName>
        <fullName evidence="10">Uncharacterized protein</fullName>
    </submittedName>
</protein>
<name>A0AAD8TP73_LOLMU</name>
<dbReference type="InterPro" id="IPR013148">
    <property type="entry name" value="Glyco_hydro_32_N"/>
</dbReference>
<dbReference type="PANTHER" id="PTHR31953">
    <property type="entry name" value="BETA-FRUCTOFURANOSIDASE, INSOLUBLE ISOENZYME CWINV1-RELATED"/>
    <property type="match status" value="1"/>
</dbReference>
<accession>A0AAD8TP73</accession>
<dbReference type="InterPro" id="IPR013189">
    <property type="entry name" value="Glyco_hydro_32_C"/>
</dbReference>
<dbReference type="Pfam" id="PF08244">
    <property type="entry name" value="Glyco_hydro_32C"/>
    <property type="match status" value="1"/>
</dbReference>
<dbReference type="CDD" id="cd18624">
    <property type="entry name" value="GH32_Fruct1-like"/>
    <property type="match status" value="1"/>
</dbReference>
<organism evidence="10 11">
    <name type="scientific">Lolium multiflorum</name>
    <name type="common">Italian ryegrass</name>
    <name type="synonym">Lolium perenne subsp. multiflorum</name>
    <dbReference type="NCBI Taxonomy" id="4521"/>
    <lineage>
        <taxon>Eukaryota</taxon>
        <taxon>Viridiplantae</taxon>
        <taxon>Streptophyta</taxon>
        <taxon>Embryophyta</taxon>
        <taxon>Tracheophyta</taxon>
        <taxon>Spermatophyta</taxon>
        <taxon>Magnoliopsida</taxon>
        <taxon>Liliopsida</taxon>
        <taxon>Poales</taxon>
        <taxon>Poaceae</taxon>
        <taxon>BOP clade</taxon>
        <taxon>Pooideae</taxon>
        <taxon>Poodae</taxon>
        <taxon>Poeae</taxon>
        <taxon>Poeae Chloroplast Group 2 (Poeae type)</taxon>
        <taxon>Loliodinae</taxon>
        <taxon>Loliinae</taxon>
        <taxon>Lolium</taxon>
    </lineage>
</organism>
<dbReference type="Pfam" id="PF00251">
    <property type="entry name" value="Glyco_hydro_32N"/>
    <property type="match status" value="1"/>
</dbReference>
<keyword evidence="5 6" id="KW-0326">Glycosidase</keyword>
<sequence length="512" mass="56614">MRDGYVRNGAPQPLARSQGKERRRRGSREGTRQRARNANYLASPAVPPRAGFRNLSIIYTGLDTNRAQVQNVAFAKDPSDPLLREWEKPSCNPVIPIPADVTGNNFRDPTEAWRGRDGMWRVGVGAEVGGLGSILVFRSADFLRWERNAAPLHVSSQEIPELECPDLFPVAEQGTVGLDVSTPSGPGVTHVLKLSDLAREDHYMVGRYDDAAETFLPGEPERGVDCRNWRRFDHGHLYASKSFYDARKKRRVLWAWVDETDGGGVARGWAGLQAFPRAMWLDADGKRLVQWPVEEIETLRRKRVGLQWATEVEAGGTKEIAGIVSSQADVEVVFEIPNLEEAETLDPKWLLDPRGLCAEKGASVHGGVGPFGLLIMASDDLEEHTAVFFRVFRHLDTYKVLMCTDLTKSSTKEGVHKTSYGAFLDVDVEKDKFLSLRTLIDHTVVESFGDGGRTCMTARVYPEHVATSNSRMYVFNKGTCAVKVSKLEAWELATAAMNGGASGSIEPDTGAL</sequence>
<dbReference type="InterPro" id="IPR013320">
    <property type="entry name" value="ConA-like_dom_sf"/>
</dbReference>
<gene>
    <name evidence="10" type="ORF">QYE76_047123</name>
</gene>
<keyword evidence="2 6" id="KW-0378">Hydrolase</keyword>
<proteinExistence type="inferred from homology"/>
<comment type="caution">
    <text evidence="10">The sequence shown here is derived from an EMBL/GenBank/DDBJ whole genome shotgun (WGS) entry which is preliminary data.</text>
</comment>
<evidence type="ECO:0000256" key="7">
    <source>
        <dbReference type="SAM" id="MobiDB-lite"/>
    </source>
</evidence>
<evidence type="ECO:0000259" key="9">
    <source>
        <dbReference type="Pfam" id="PF08244"/>
    </source>
</evidence>
<dbReference type="EMBL" id="JAUUTY010000002">
    <property type="protein sequence ID" value="KAK1686275.1"/>
    <property type="molecule type" value="Genomic_DNA"/>
</dbReference>
<dbReference type="SUPFAM" id="SSF49899">
    <property type="entry name" value="Concanavalin A-like lectins/glucanases"/>
    <property type="match status" value="1"/>
</dbReference>
<evidence type="ECO:0000259" key="8">
    <source>
        <dbReference type="Pfam" id="PF00251"/>
    </source>
</evidence>
<evidence type="ECO:0000256" key="2">
    <source>
        <dbReference type="ARBA" id="ARBA00022801"/>
    </source>
</evidence>
<keyword evidence="3" id="KW-1015">Disulfide bond</keyword>